<evidence type="ECO:0000256" key="1">
    <source>
        <dbReference type="SAM" id="MobiDB-lite"/>
    </source>
</evidence>
<sequence length="209" mass="23382">MDGFNPEDPFGLNLGRGSLNSGERRRPFLNNGTNDFDFGGPFRGMAGGTPFGMERSADPFRLGGPSNRISHLHDDMPSIGRISSSGRRNDVLGNRFVHPSSGRSVRDGLVDIGVLHGESEWTSHPSSIHTGEAKANVSKPKDLGEEIAVGMTPTHEKFDRINKEHRTPEDLRQEFMDQQAETQRQLEELVRQRNEAERIRQTGNQEHRN</sequence>
<organism evidence="2 3">
    <name type="scientific">Steinernema hermaphroditum</name>
    <dbReference type="NCBI Taxonomy" id="289476"/>
    <lineage>
        <taxon>Eukaryota</taxon>
        <taxon>Metazoa</taxon>
        <taxon>Ecdysozoa</taxon>
        <taxon>Nematoda</taxon>
        <taxon>Chromadorea</taxon>
        <taxon>Rhabditida</taxon>
        <taxon>Tylenchina</taxon>
        <taxon>Panagrolaimomorpha</taxon>
        <taxon>Strongyloidoidea</taxon>
        <taxon>Steinernematidae</taxon>
        <taxon>Steinernema</taxon>
    </lineage>
</organism>
<feature type="compositionally biased region" description="Basic and acidic residues" evidence="1">
    <location>
        <begin position="164"/>
        <end position="175"/>
    </location>
</feature>
<dbReference type="AlphaFoldDB" id="A0AA39HUE4"/>
<feature type="region of interest" description="Disordered" evidence="1">
    <location>
        <begin position="1"/>
        <end position="25"/>
    </location>
</feature>
<accession>A0AA39HUE4</accession>
<feature type="compositionally biased region" description="Basic and acidic residues" evidence="1">
    <location>
        <begin position="184"/>
        <end position="209"/>
    </location>
</feature>
<gene>
    <name evidence="2" type="ORF">QR680_006106</name>
</gene>
<feature type="region of interest" description="Disordered" evidence="1">
    <location>
        <begin position="164"/>
        <end position="209"/>
    </location>
</feature>
<evidence type="ECO:0000313" key="3">
    <source>
        <dbReference type="Proteomes" id="UP001175271"/>
    </source>
</evidence>
<comment type="caution">
    <text evidence="2">The sequence shown here is derived from an EMBL/GenBank/DDBJ whole genome shotgun (WGS) entry which is preliminary data.</text>
</comment>
<keyword evidence="3" id="KW-1185">Reference proteome</keyword>
<name>A0AA39HUE4_9BILA</name>
<dbReference type="Proteomes" id="UP001175271">
    <property type="component" value="Unassembled WGS sequence"/>
</dbReference>
<dbReference type="EMBL" id="JAUCMV010000003">
    <property type="protein sequence ID" value="KAK0412237.1"/>
    <property type="molecule type" value="Genomic_DNA"/>
</dbReference>
<evidence type="ECO:0000313" key="2">
    <source>
        <dbReference type="EMBL" id="KAK0412237.1"/>
    </source>
</evidence>
<feature type="region of interest" description="Disordered" evidence="1">
    <location>
        <begin position="122"/>
        <end position="142"/>
    </location>
</feature>
<proteinExistence type="predicted"/>
<reference evidence="2" key="1">
    <citation type="submission" date="2023-06" db="EMBL/GenBank/DDBJ databases">
        <title>Genomic analysis of the entomopathogenic nematode Steinernema hermaphroditum.</title>
        <authorList>
            <person name="Schwarz E.M."/>
            <person name="Heppert J.K."/>
            <person name="Baniya A."/>
            <person name="Schwartz H.T."/>
            <person name="Tan C.-H."/>
            <person name="Antoshechkin I."/>
            <person name="Sternberg P.W."/>
            <person name="Goodrich-Blair H."/>
            <person name="Dillman A.R."/>
        </authorList>
    </citation>
    <scope>NUCLEOTIDE SEQUENCE</scope>
    <source>
        <strain evidence="2">PS9179</strain>
        <tissue evidence="2">Whole animal</tissue>
    </source>
</reference>
<protein>
    <submittedName>
        <fullName evidence="2">Uncharacterized protein</fullName>
    </submittedName>
</protein>
<feature type="compositionally biased region" description="Low complexity" evidence="1">
    <location>
        <begin position="11"/>
        <end position="21"/>
    </location>
</feature>